<evidence type="ECO:0000256" key="2">
    <source>
        <dbReference type="ARBA" id="ARBA00004956"/>
    </source>
</evidence>
<dbReference type="SUPFAM" id="SSF52440">
    <property type="entry name" value="PreATP-grasp domain"/>
    <property type="match status" value="1"/>
</dbReference>
<keyword evidence="13" id="KW-0275">Fatty acid biosynthesis</keyword>
<dbReference type="NCBIfam" id="NF006367">
    <property type="entry name" value="PRK08591.1"/>
    <property type="match status" value="1"/>
</dbReference>
<dbReference type="OrthoDB" id="9763189at2"/>
<evidence type="ECO:0000256" key="12">
    <source>
        <dbReference type="PROSITE-ProRule" id="PRU00409"/>
    </source>
</evidence>
<dbReference type="NCBIfam" id="TIGR00514">
    <property type="entry name" value="accC"/>
    <property type="match status" value="1"/>
</dbReference>
<dbReference type="PANTHER" id="PTHR48095:SF2">
    <property type="entry name" value="BIOTIN CARBOXYLASE, CHLOROPLASTIC"/>
    <property type="match status" value="1"/>
</dbReference>
<keyword evidence="13" id="KW-0444">Lipid biosynthesis</keyword>
<evidence type="ECO:0000256" key="6">
    <source>
        <dbReference type="ARBA" id="ARBA00022723"/>
    </source>
</evidence>
<keyword evidence="13" id="KW-0443">Lipid metabolism</keyword>
<comment type="caution">
    <text evidence="16">The sequence shown here is derived from an EMBL/GenBank/DDBJ whole genome shotgun (WGS) entry which is preliminary data.</text>
</comment>
<evidence type="ECO:0000256" key="10">
    <source>
        <dbReference type="ARBA" id="ARBA00023267"/>
    </source>
</evidence>
<feature type="domain" description="ATP-grasp" evidence="14">
    <location>
        <begin position="122"/>
        <end position="319"/>
    </location>
</feature>
<dbReference type="InterPro" id="IPR016185">
    <property type="entry name" value="PreATP-grasp_dom_sf"/>
</dbReference>
<dbReference type="InterPro" id="IPR004549">
    <property type="entry name" value="Acetyl_CoA_COase_biotin_COase"/>
</dbReference>
<dbReference type="EMBL" id="PDJZ01000003">
    <property type="protein sequence ID" value="RXJ85042.1"/>
    <property type="molecule type" value="Genomic_DNA"/>
</dbReference>
<reference evidence="16 17" key="1">
    <citation type="submission" date="2017-10" db="EMBL/GenBank/DDBJ databases">
        <title>Genomics of the genus Arcobacter.</title>
        <authorList>
            <person name="Perez-Cataluna A."/>
            <person name="Figueras M.J."/>
        </authorList>
    </citation>
    <scope>NUCLEOTIDE SEQUENCE [LARGE SCALE GENOMIC DNA]</scope>
    <source>
        <strain evidence="16 17">F26</strain>
    </source>
</reference>
<dbReference type="InterPro" id="IPR011764">
    <property type="entry name" value="Biotin_carboxylation_dom"/>
</dbReference>
<evidence type="ECO:0000256" key="11">
    <source>
        <dbReference type="ARBA" id="ARBA00048600"/>
    </source>
</evidence>
<comment type="subunit">
    <text evidence="3 13">Acetyl-CoA carboxylase is a heterohexamer of biotin carboxyl carrier protein, biotin carboxylase and the two subunits of carboxyl transferase in a 2:2 complex.</text>
</comment>
<evidence type="ECO:0000313" key="16">
    <source>
        <dbReference type="EMBL" id="RXJ85042.1"/>
    </source>
</evidence>
<keyword evidence="8 12" id="KW-0067">ATP-binding</keyword>
<keyword evidence="6" id="KW-0479">Metal-binding</keyword>
<keyword evidence="10 13" id="KW-0092">Biotin</keyword>
<dbReference type="Pfam" id="PF02786">
    <property type="entry name" value="CPSase_L_D2"/>
    <property type="match status" value="1"/>
</dbReference>
<evidence type="ECO:0000259" key="14">
    <source>
        <dbReference type="PROSITE" id="PS50975"/>
    </source>
</evidence>
<dbReference type="Gene3D" id="3.30.470.20">
    <property type="entry name" value="ATP-grasp fold, B domain"/>
    <property type="match status" value="1"/>
</dbReference>
<protein>
    <recommendedName>
        <fullName evidence="4 13">Biotin carboxylase</fullName>
        <ecNumber evidence="4 13">6.3.4.14</ecNumber>
    </recommendedName>
    <alternativeName>
        <fullName evidence="13">Acetyl-coenzyme A carboxylase biotin carboxylase subunit A</fullName>
    </alternativeName>
</protein>
<evidence type="ECO:0000256" key="8">
    <source>
        <dbReference type="ARBA" id="ARBA00022840"/>
    </source>
</evidence>
<evidence type="ECO:0000256" key="13">
    <source>
        <dbReference type="RuleBase" id="RU365063"/>
    </source>
</evidence>
<dbReference type="PROSITE" id="PS50975">
    <property type="entry name" value="ATP_GRASP"/>
    <property type="match status" value="1"/>
</dbReference>
<evidence type="ECO:0000256" key="9">
    <source>
        <dbReference type="ARBA" id="ARBA00022842"/>
    </source>
</evidence>
<feature type="domain" description="Biotin carboxylation" evidence="15">
    <location>
        <begin position="3"/>
        <end position="446"/>
    </location>
</feature>
<dbReference type="SUPFAM" id="SSF51246">
    <property type="entry name" value="Rudiment single hybrid motif"/>
    <property type="match status" value="1"/>
</dbReference>
<dbReference type="InterPro" id="IPR011761">
    <property type="entry name" value="ATP-grasp"/>
</dbReference>
<evidence type="ECO:0000256" key="1">
    <source>
        <dbReference type="ARBA" id="ARBA00003761"/>
    </source>
</evidence>
<dbReference type="InterPro" id="IPR011054">
    <property type="entry name" value="Rudment_hybrid_motif"/>
</dbReference>
<dbReference type="FunFam" id="3.40.50.20:FF:000010">
    <property type="entry name" value="Propionyl-CoA carboxylase subunit alpha"/>
    <property type="match status" value="1"/>
</dbReference>
<keyword evidence="5 13" id="KW-0436">Ligase</keyword>
<dbReference type="InterPro" id="IPR051602">
    <property type="entry name" value="ACC_Biotin_Carboxylase"/>
</dbReference>
<dbReference type="GO" id="GO:2001295">
    <property type="term" value="P:malonyl-CoA biosynthetic process"/>
    <property type="evidence" value="ECO:0007669"/>
    <property type="project" value="UniProtKB-UniPathway"/>
</dbReference>
<comment type="function">
    <text evidence="1 13">This protein is a component of the acetyl coenzyme A carboxylase complex; first, biotin carboxylase catalyzes the carboxylation of the carrier protein and then the transcarboxylase transfers the carboxyl group to form malonyl-CoA.</text>
</comment>
<evidence type="ECO:0000256" key="7">
    <source>
        <dbReference type="ARBA" id="ARBA00022741"/>
    </source>
</evidence>
<evidence type="ECO:0000313" key="17">
    <source>
        <dbReference type="Proteomes" id="UP000290870"/>
    </source>
</evidence>
<dbReference type="NCBIfam" id="NF006286">
    <property type="entry name" value="PRK08462.1"/>
    <property type="match status" value="1"/>
</dbReference>
<dbReference type="GO" id="GO:0005524">
    <property type="term" value="F:ATP binding"/>
    <property type="evidence" value="ECO:0007669"/>
    <property type="project" value="UniProtKB-UniRule"/>
</dbReference>
<dbReference type="Proteomes" id="UP000290870">
    <property type="component" value="Unassembled WGS sequence"/>
</dbReference>
<gene>
    <name evidence="16" type="primary">accC</name>
    <name evidence="16" type="ORF">CRU90_03545</name>
</gene>
<evidence type="ECO:0000256" key="3">
    <source>
        <dbReference type="ARBA" id="ARBA00011750"/>
    </source>
</evidence>
<dbReference type="PANTHER" id="PTHR48095">
    <property type="entry name" value="PYRUVATE CARBOXYLASE SUBUNIT A"/>
    <property type="match status" value="1"/>
</dbReference>
<organism evidence="16 17">
    <name type="scientific">Arcobacter cloacae</name>
    <dbReference type="NCBI Taxonomy" id="1054034"/>
    <lineage>
        <taxon>Bacteria</taxon>
        <taxon>Pseudomonadati</taxon>
        <taxon>Campylobacterota</taxon>
        <taxon>Epsilonproteobacteria</taxon>
        <taxon>Campylobacterales</taxon>
        <taxon>Arcobacteraceae</taxon>
        <taxon>Arcobacter</taxon>
    </lineage>
</organism>
<dbReference type="UniPathway" id="UPA00655">
    <property type="reaction ID" value="UER00711"/>
</dbReference>
<dbReference type="PROSITE" id="PS00867">
    <property type="entry name" value="CPSASE_2"/>
    <property type="match status" value="1"/>
</dbReference>
<dbReference type="AlphaFoldDB" id="A0A4Q0ZG35"/>
<dbReference type="FunFam" id="3.30.1490.20:FF:000018">
    <property type="entry name" value="Biotin carboxylase"/>
    <property type="match status" value="1"/>
</dbReference>
<dbReference type="SUPFAM" id="SSF56059">
    <property type="entry name" value="Glutathione synthetase ATP-binding domain-like"/>
    <property type="match status" value="1"/>
</dbReference>
<dbReference type="Pfam" id="PF00289">
    <property type="entry name" value="Biotin_carb_N"/>
    <property type="match status" value="1"/>
</dbReference>
<evidence type="ECO:0000256" key="4">
    <source>
        <dbReference type="ARBA" id="ARBA00013263"/>
    </source>
</evidence>
<evidence type="ECO:0000259" key="15">
    <source>
        <dbReference type="PROSITE" id="PS50979"/>
    </source>
</evidence>
<proteinExistence type="predicted"/>
<comment type="pathway">
    <text evidence="2 13">Lipid metabolism; malonyl-CoA biosynthesis; malonyl-CoA from acetyl-CoA: step 1/1.</text>
</comment>
<dbReference type="SMART" id="SM00878">
    <property type="entry name" value="Biotin_carb_C"/>
    <property type="match status" value="1"/>
</dbReference>
<accession>A0A4Q0ZG35</accession>
<dbReference type="InterPro" id="IPR005479">
    <property type="entry name" value="CPAse_ATP-bd"/>
</dbReference>
<dbReference type="GO" id="GO:0046872">
    <property type="term" value="F:metal ion binding"/>
    <property type="evidence" value="ECO:0007669"/>
    <property type="project" value="UniProtKB-KW"/>
</dbReference>
<dbReference type="InterPro" id="IPR005481">
    <property type="entry name" value="BC-like_N"/>
</dbReference>
<dbReference type="EC" id="6.3.4.14" evidence="4 13"/>
<dbReference type="RefSeq" id="WP_128985904.1">
    <property type="nucleotide sequence ID" value="NZ_PDJZ01000003.1"/>
</dbReference>
<keyword evidence="7 12" id="KW-0547">Nucleotide-binding</keyword>
<keyword evidence="9" id="KW-0460">Magnesium</keyword>
<sequence>MAEIKKILIANRGEIVQRAVRTIREMGKKSVAIYSAGDKNASYLKHADEAVCIGGAKSSESYLNIPAIITAAEMTGCDAIFPGYGFLSENQDFVEICRLHNIKFIGPSVEVMEKMADKSKAKEEMIKAGVPVVPGSKGAVHSVAEGKKVALEIGYPIMAKAAAGGGGRGMRLIKDESEFDQLFMAASSEALAAFGDGTMYLERFINNPRHIEVQVVGDSHGNAIHIGERDCSLQRRHQKVIEESPAILLNEETRQKLLDVAVKATKYLKYEGAGTFEFLADDKQNIYFMEMNTRLQVEHPVSEMVSGIDIVELMIKVAEGEHLPPQEAIKFRGHAIECRITAEDPNTFLPSPGKVTQWMVPGGRNVRVDSHVYTNYVVPPYYDSMIGKLIVWGRDRNKAINIMKRALAEFEVEGIKTTIPFHQKMMENEDFISNNYDTKYLENYKGLEDL</sequence>
<keyword evidence="13" id="KW-0276">Fatty acid metabolism</keyword>
<name>A0A4Q0ZG35_9BACT</name>
<dbReference type="PROSITE" id="PS50979">
    <property type="entry name" value="BC"/>
    <property type="match status" value="1"/>
</dbReference>
<dbReference type="GO" id="GO:0004075">
    <property type="term" value="F:biotin carboxylase activity"/>
    <property type="evidence" value="ECO:0007669"/>
    <property type="project" value="UniProtKB-EC"/>
</dbReference>
<evidence type="ECO:0000256" key="5">
    <source>
        <dbReference type="ARBA" id="ARBA00022598"/>
    </source>
</evidence>
<dbReference type="GO" id="GO:0006633">
    <property type="term" value="P:fatty acid biosynthetic process"/>
    <property type="evidence" value="ECO:0007669"/>
    <property type="project" value="UniProtKB-KW"/>
</dbReference>
<dbReference type="Pfam" id="PF02785">
    <property type="entry name" value="Biotin_carb_C"/>
    <property type="match status" value="1"/>
</dbReference>
<dbReference type="InterPro" id="IPR005482">
    <property type="entry name" value="Biotin_COase_C"/>
</dbReference>
<comment type="catalytic activity">
    <reaction evidence="11 13">
        <text>N(6)-biotinyl-L-lysyl-[protein] + hydrogencarbonate + ATP = N(6)-carboxybiotinyl-L-lysyl-[protein] + ADP + phosphate + H(+)</text>
        <dbReference type="Rhea" id="RHEA:13501"/>
        <dbReference type="Rhea" id="RHEA-COMP:10505"/>
        <dbReference type="Rhea" id="RHEA-COMP:10506"/>
        <dbReference type="ChEBI" id="CHEBI:15378"/>
        <dbReference type="ChEBI" id="CHEBI:17544"/>
        <dbReference type="ChEBI" id="CHEBI:30616"/>
        <dbReference type="ChEBI" id="CHEBI:43474"/>
        <dbReference type="ChEBI" id="CHEBI:83144"/>
        <dbReference type="ChEBI" id="CHEBI:83145"/>
        <dbReference type="ChEBI" id="CHEBI:456216"/>
        <dbReference type="EC" id="6.3.4.14"/>
    </reaction>
</comment>